<dbReference type="InterPro" id="IPR058345">
    <property type="entry name" value="DUF8032"/>
</dbReference>
<evidence type="ECO:0000256" key="1">
    <source>
        <dbReference type="SAM" id="MobiDB-lite"/>
    </source>
</evidence>
<evidence type="ECO:0000313" key="4">
    <source>
        <dbReference type="Proteomes" id="UP000774326"/>
    </source>
</evidence>
<dbReference type="Proteomes" id="UP000774326">
    <property type="component" value="Unassembled WGS sequence"/>
</dbReference>
<evidence type="ECO:0000313" key="3">
    <source>
        <dbReference type="EMBL" id="KAH3680730.1"/>
    </source>
</evidence>
<dbReference type="OrthoDB" id="5599902at2759"/>
<dbReference type="PANTHER" id="PTHR22949">
    <property type="entry name" value="WHITE COLLAR 2 PROTEIN WC2"/>
    <property type="match status" value="1"/>
</dbReference>
<evidence type="ECO:0000259" key="2">
    <source>
        <dbReference type="Pfam" id="PF26087"/>
    </source>
</evidence>
<comment type="caution">
    <text evidence="3">The sequence shown here is derived from an EMBL/GenBank/DDBJ whole genome shotgun (WGS) entry which is preliminary data.</text>
</comment>
<proteinExistence type="predicted"/>
<feature type="region of interest" description="Disordered" evidence="1">
    <location>
        <begin position="208"/>
        <end position="270"/>
    </location>
</feature>
<accession>A0A9P8Q071</accession>
<feature type="compositionally biased region" description="Basic and acidic residues" evidence="1">
    <location>
        <begin position="244"/>
        <end position="256"/>
    </location>
</feature>
<feature type="domain" description="DUF8032" evidence="2">
    <location>
        <begin position="283"/>
        <end position="375"/>
    </location>
</feature>
<gene>
    <name evidence="3" type="ORF">WICPIJ_008127</name>
</gene>
<dbReference type="PANTHER" id="PTHR22949:SF0">
    <property type="entry name" value="RE27538P"/>
    <property type="match status" value="1"/>
</dbReference>
<feature type="compositionally biased region" description="Polar residues" evidence="1">
    <location>
        <begin position="213"/>
        <end position="232"/>
    </location>
</feature>
<protein>
    <recommendedName>
        <fullName evidence="2">DUF8032 domain-containing protein</fullName>
    </recommendedName>
</protein>
<keyword evidence="4" id="KW-1185">Reference proteome</keyword>
<sequence length="399" mass="45842">MEQPVLQEFIKYEFQPQIKTDNPHQQEIPYGQVICNSDATTSQQSFIDDNFQQKYYPESVEYSNYAVHQPDIPVYTSSAPFFTYSNPVFPTVYTMPEPQDHLYRGNEHSHVLVPFQTQFMYSISGTASQGLEINCEPSYQYSQLQLYSMGAFARNIIPDSSFTPPSVPEASTQQKQLFAPIPVSRTVSMDAINETPVSHCVDKPINEDDKRLLTSSPNISTMTVKSESNRQLLSPLPTDSEPNSPDKAKTEMESHPKLQHTTQTGPIPASKPMIALDSITGDEVITFSYSKQKIIRTFSLKKPRITFDPNTLPEDFRRDNCIYPRAMVPVEQYKGNRGKYERECNDLGWIFAWFNPEIRGHRGLIQRAVDSWRNTRCDKKIRSRRVRRIEGKTKCFIYC</sequence>
<dbReference type="EMBL" id="JAEUBG010004672">
    <property type="protein sequence ID" value="KAH3680730.1"/>
    <property type="molecule type" value="Genomic_DNA"/>
</dbReference>
<reference evidence="3" key="1">
    <citation type="journal article" date="2021" name="Open Biol.">
        <title>Shared evolutionary footprints suggest mitochondrial oxidative damage underlies multiple complex I losses in fungi.</title>
        <authorList>
            <person name="Schikora-Tamarit M.A."/>
            <person name="Marcet-Houben M."/>
            <person name="Nosek J."/>
            <person name="Gabaldon T."/>
        </authorList>
    </citation>
    <scope>NUCLEOTIDE SEQUENCE</scope>
    <source>
        <strain evidence="3">CBS2887</strain>
    </source>
</reference>
<dbReference type="AlphaFoldDB" id="A0A9P8Q071"/>
<organism evidence="3 4">
    <name type="scientific">Wickerhamomyces pijperi</name>
    <name type="common">Yeast</name>
    <name type="synonym">Pichia pijperi</name>
    <dbReference type="NCBI Taxonomy" id="599730"/>
    <lineage>
        <taxon>Eukaryota</taxon>
        <taxon>Fungi</taxon>
        <taxon>Dikarya</taxon>
        <taxon>Ascomycota</taxon>
        <taxon>Saccharomycotina</taxon>
        <taxon>Saccharomycetes</taxon>
        <taxon>Phaffomycetales</taxon>
        <taxon>Wickerhamomycetaceae</taxon>
        <taxon>Wickerhamomyces</taxon>
    </lineage>
</organism>
<name>A0A9P8Q071_WICPI</name>
<dbReference type="Pfam" id="PF26087">
    <property type="entry name" value="DUF8032"/>
    <property type="match status" value="1"/>
</dbReference>
<reference evidence="3" key="2">
    <citation type="submission" date="2021-01" db="EMBL/GenBank/DDBJ databases">
        <authorList>
            <person name="Schikora-Tamarit M.A."/>
        </authorList>
    </citation>
    <scope>NUCLEOTIDE SEQUENCE</scope>
    <source>
        <strain evidence="3">CBS2887</strain>
    </source>
</reference>